<evidence type="ECO:0000256" key="9">
    <source>
        <dbReference type="ARBA" id="ARBA00032024"/>
    </source>
</evidence>
<dbReference type="GO" id="GO:0005737">
    <property type="term" value="C:cytoplasm"/>
    <property type="evidence" value="ECO:0007669"/>
    <property type="project" value="TreeGrafter"/>
</dbReference>
<evidence type="ECO:0000259" key="13">
    <source>
        <dbReference type="Pfam" id="PF08546"/>
    </source>
</evidence>
<keyword evidence="15" id="KW-1185">Reference proteome</keyword>
<evidence type="ECO:0000256" key="3">
    <source>
        <dbReference type="ARBA" id="ARBA00007870"/>
    </source>
</evidence>
<comment type="similarity">
    <text evidence="3 11">Belongs to the ketopantoate reductase family.</text>
</comment>
<keyword evidence="7 11" id="KW-0521">NADP</keyword>
<dbReference type="RefSeq" id="WP_240251972.1">
    <property type="nucleotide sequence ID" value="NZ_JAKTTI010000001.1"/>
</dbReference>
<accession>A0AAW5E1X7</accession>
<comment type="function">
    <text evidence="1 11">Catalyzes the NADPH-dependent reduction of ketopantoate into pantoic acid.</text>
</comment>
<dbReference type="NCBIfam" id="NF005093">
    <property type="entry name" value="PRK06522.2-4"/>
    <property type="match status" value="1"/>
</dbReference>
<dbReference type="InterPro" id="IPR013332">
    <property type="entry name" value="KPR_N"/>
</dbReference>
<sequence>MRVGILGGGSIGLLFAAYLANTNDVTVYTRTERQASLLNKNGVTLLENDSSNTYKINATFRSQLINNEEILIIALKQYDLQHVMSIFVDVDKVSTIIFLQNGMDHIEYIEQLKNKNLLLGVVEHGALKVDETTVIHTGVGITKYGVYRGNINAITLLDKHGTFSKNFPLLIEENWLEMLSAKLVVNAVINPLTALFKVENGQLLLNQYFYRIMHTLFQEIITVIHISNEKKMWMQVEGICKKTSSNRSSMLKDIEEERKTEIDAILGYILRQAENKNKSLPLTSFLFEAIKGIEERGSK</sequence>
<comment type="catalytic activity">
    <reaction evidence="10 11">
        <text>(R)-pantoate + NADP(+) = 2-dehydropantoate + NADPH + H(+)</text>
        <dbReference type="Rhea" id="RHEA:16233"/>
        <dbReference type="ChEBI" id="CHEBI:11561"/>
        <dbReference type="ChEBI" id="CHEBI:15378"/>
        <dbReference type="ChEBI" id="CHEBI:15980"/>
        <dbReference type="ChEBI" id="CHEBI:57783"/>
        <dbReference type="ChEBI" id="CHEBI:58349"/>
        <dbReference type="EC" id="1.1.1.169"/>
    </reaction>
</comment>
<dbReference type="InterPro" id="IPR036291">
    <property type="entry name" value="NAD(P)-bd_dom_sf"/>
</dbReference>
<dbReference type="GO" id="GO:0015940">
    <property type="term" value="P:pantothenate biosynthetic process"/>
    <property type="evidence" value="ECO:0007669"/>
    <property type="project" value="UniProtKB-KW"/>
</dbReference>
<dbReference type="GO" id="GO:0008677">
    <property type="term" value="F:2-dehydropantoate 2-reductase activity"/>
    <property type="evidence" value="ECO:0007669"/>
    <property type="project" value="UniProtKB-EC"/>
</dbReference>
<dbReference type="PANTHER" id="PTHR43765:SF2">
    <property type="entry name" value="2-DEHYDROPANTOATE 2-REDUCTASE"/>
    <property type="match status" value="1"/>
</dbReference>
<evidence type="ECO:0000259" key="12">
    <source>
        <dbReference type="Pfam" id="PF02558"/>
    </source>
</evidence>
<dbReference type="AlphaFoldDB" id="A0AAW5E1X7"/>
<evidence type="ECO:0000313" key="14">
    <source>
        <dbReference type="EMBL" id="MCH1623887.1"/>
    </source>
</evidence>
<evidence type="ECO:0000256" key="7">
    <source>
        <dbReference type="ARBA" id="ARBA00022857"/>
    </source>
</evidence>
<comment type="pathway">
    <text evidence="2 11">Cofactor biosynthesis; (R)-pantothenate biosynthesis; (R)-pantoate from 3-methyl-2-oxobutanoate: step 2/2.</text>
</comment>
<dbReference type="InterPro" id="IPR013328">
    <property type="entry name" value="6PGD_dom2"/>
</dbReference>
<dbReference type="Pfam" id="PF02558">
    <property type="entry name" value="ApbA"/>
    <property type="match status" value="1"/>
</dbReference>
<dbReference type="PANTHER" id="PTHR43765">
    <property type="entry name" value="2-DEHYDROPANTOATE 2-REDUCTASE-RELATED"/>
    <property type="match status" value="1"/>
</dbReference>
<evidence type="ECO:0000256" key="8">
    <source>
        <dbReference type="ARBA" id="ARBA00023002"/>
    </source>
</evidence>
<evidence type="ECO:0000256" key="5">
    <source>
        <dbReference type="ARBA" id="ARBA00019465"/>
    </source>
</evidence>
<dbReference type="InterPro" id="IPR013752">
    <property type="entry name" value="KPA_reductase"/>
</dbReference>
<dbReference type="Proteomes" id="UP001431131">
    <property type="component" value="Unassembled WGS sequence"/>
</dbReference>
<gene>
    <name evidence="14" type="ORF">MJG50_00995</name>
</gene>
<protein>
    <recommendedName>
        <fullName evidence="5 11">2-dehydropantoate 2-reductase</fullName>
        <ecNumber evidence="4 11">1.1.1.169</ecNumber>
    </recommendedName>
    <alternativeName>
        <fullName evidence="9 11">Ketopantoate reductase</fullName>
    </alternativeName>
</protein>
<evidence type="ECO:0000256" key="11">
    <source>
        <dbReference type="RuleBase" id="RU362068"/>
    </source>
</evidence>
<dbReference type="InterPro" id="IPR050838">
    <property type="entry name" value="Ketopantoate_reductase"/>
</dbReference>
<reference evidence="14" key="1">
    <citation type="submission" date="2022-02" db="EMBL/GenBank/DDBJ databases">
        <title>Fredinandcohnia quinoae sp. nov. isolated from Chenopodium quinoa seeds.</title>
        <authorList>
            <person name="Saati-Santamaria Z."/>
            <person name="Flores-Felix J.D."/>
            <person name="Igual J.M."/>
            <person name="Velazquez E."/>
            <person name="Garcia-Fraile P."/>
            <person name="Martinez-Molina E."/>
        </authorList>
    </citation>
    <scope>NUCLEOTIDE SEQUENCE</scope>
    <source>
        <strain evidence="14">SECRCQ15</strain>
    </source>
</reference>
<evidence type="ECO:0000256" key="10">
    <source>
        <dbReference type="ARBA" id="ARBA00048793"/>
    </source>
</evidence>
<organism evidence="14 15">
    <name type="scientific">Fredinandcohnia quinoae</name>
    <dbReference type="NCBI Taxonomy" id="2918902"/>
    <lineage>
        <taxon>Bacteria</taxon>
        <taxon>Bacillati</taxon>
        <taxon>Bacillota</taxon>
        <taxon>Bacilli</taxon>
        <taxon>Bacillales</taxon>
        <taxon>Bacillaceae</taxon>
        <taxon>Fredinandcohnia</taxon>
    </lineage>
</organism>
<name>A0AAW5E1X7_9BACI</name>
<comment type="caution">
    <text evidence="14">The sequence shown here is derived from an EMBL/GenBank/DDBJ whole genome shotgun (WGS) entry which is preliminary data.</text>
</comment>
<evidence type="ECO:0000256" key="4">
    <source>
        <dbReference type="ARBA" id="ARBA00013014"/>
    </source>
</evidence>
<dbReference type="Gene3D" id="1.10.1040.10">
    <property type="entry name" value="N-(1-d-carboxylethyl)-l-norvaline Dehydrogenase, domain 2"/>
    <property type="match status" value="1"/>
</dbReference>
<evidence type="ECO:0000313" key="15">
    <source>
        <dbReference type="Proteomes" id="UP001431131"/>
    </source>
</evidence>
<dbReference type="EC" id="1.1.1.169" evidence="4 11"/>
<feature type="domain" description="Ketopantoate reductase C-terminal" evidence="13">
    <location>
        <begin position="175"/>
        <end position="294"/>
    </location>
</feature>
<evidence type="ECO:0000256" key="6">
    <source>
        <dbReference type="ARBA" id="ARBA00022655"/>
    </source>
</evidence>
<dbReference type="SUPFAM" id="SSF48179">
    <property type="entry name" value="6-phosphogluconate dehydrogenase C-terminal domain-like"/>
    <property type="match status" value="1"/>
</dbReference>
<dbReference type="SUPFAM" id="SSF51735">
    <property type="entry name" value="NAD(P)-binding Rossmann-fold domains"/>
    <property type="match status" value="1"/>
</dbReference>
<evidence type="ECO:0000256" key="1">
    <source>
        <dbReference type="ARBA" id="ARBA00002919"/>
    </source>
</evidence>
<dbReference type="GO" id="GO:0050661">
    <property type="term" value="F:NADP binding"/>
    <property type="evidence" value="ECO:0007669"/>
    <property type="project" value="TreeGrafter"/>
</dbReference>
<dbReference type="EMBL" id="JAKTTI010000001">
    <property type="protein sequence ID" value="MCH1623887.1"/>
    <property type="molecule type" value="Genomic_DNA"/>
</dbReference>
<dbReference type="Pfam" id="PF08546">
    <property type="entry name" value="ApbA_C"/>
    <property type="match status" value="1"/>
</dbReference>
<dbReference type="InterPro" id="IPR003710">
    <property type="entry name" value="ApbA"/>
</dbReference>
<dbReference type="InterPro" id="IPR008927">
    <property type="entry name" value="6-PGluconate_DH-like_C_sf"/>
</dbReference>
<keyword evidence="6 11" id="KW-0566">Pantothenate biosynthesis</keyword>
<proteinExistence type="inferred from homology"/>
<evidence type="ECO:0000256" key="2">
    <source>
        <dbReference type="ARBA" id="ARBA00004994"/>
    </source>
</evidence>
<feature type="domain" description="Ketopantoate reductase N-terminal" evidence="12">
    <location>
        <begin position="3"/>
        <end position="148"/>
    </location>
</feature>
<dbReference type="NCBIfam" id="TIGR00745">
    <property type="entry name" value="apbA_panE"/>
    <property type="match status" value="1"/>
</dbReference>
<dbReference type="Gene3D" id="3.40.50.720">
    <property type="entry name" value="NAD(P)-binding Rossmann-like Domain"/>
    <property type="match status" value="1"/>
</dbReference>
<keyword evidence="8 11" id="KW-0560">Oxidoreductase</keyword>